<sequence>MSARLPSDLLTQLAEAVSDGLVPSQQTLSGILQSIRHYLAMDVAFLSEFSGGRRVFRMVDASDVSSPVEVGGGDPLEDTYCQRLVDGRMPQVLPDTSANPEASRLPITRTLGIGSYIGVPVTLSDGSLYGTLCCFGGDADATLNERDLGLLRVCADLAATHIEHEAIAIRKHRQISNRIQEVLGSGLLSVVYQPIRDVAGKRIAGVEALSRFATEPLRAPDLWFHEAAEIGMSQTLEIAAIRLALQALPRLPEEVYVSINASPDLVLSGALAAELLGMPCERIVLEITEHALVLRYEDLLATLAPLRTAGVRIAVDDAGAGHSSLRHILQLAPDIIKLDVSLVRHIDTDSARRALTAALAEFARETGAKIVAEGIETLGELSTLIRIGIPLAQGFLLGAPMRIEDVVARCGRMDA</sequence>
<evidence type="ECO:0000313" key="2">
    <source>
        <dbReference type="EMBL" id="MBK4735411.1"/>
    </source>
</evidence>
<gene>
    <name evidence="2" type="ORF">JJB74_12370</name>
</gene>
<dbReference type="InterPro" id="IPR035919">
    <property type="entry name" value="EAL_sf"/>
</dbReference>
<dbReference type="CDD" id="cd01948">
    <property type="entry name" value="EAL"/>
    <property type="match status" value="1"/>
</dbReference>
<dbReference type="GO" id="GO:0071111">
    <property type="term" value="F:cyclic-guanylate-specific phosphodiesterase activity"/>
    <property type="evidence" value="ECO:0007669"/>
    <property type="project" value="InterPro"/>
</dbReference>
<evidence type="ECO:0000259" key="1">
    <source>
        <dbReference type="PROSITE" id="PS50883"/>
    </source>
</evidence>
<keyword evidence="3" id="KW-1185">Reference proteome</keyword>
<organism evidence="2 3">
    <name type="scientific">Noviherbaspirillum pedocola</name>
    <dbReference type="NCBI Taxonomy" id="2801341"/>
    <lineage>
        <taxon>Bacteria</taxon>
        <taxon>Pseudomonadati</taxon>
        <taxon>Pseudomonadota</taxon>
        <taxon>Betaproteobacteria</taxon>
        <taxon>Burkholderiales</taxon>
        <taxon>Oxalobacteraceae</taxon>
        <taxon>Noviherbaspirillum</taxon>
    </lineage>
</organism>
<dbReference type="SMART" id="SM00065">
    <property type="entry name" value="GAF"/>
    <property type="match status" value="1"/>
</dbReference>
<dbReference type="Gene3D" id="3.30.450.40">
    <property type="match status" value="1"/>
</dbReference>
<dbReference type="Gene3D" id="3.20.20.450">
    <property type="entry name" value="EAL domain"/>
    <property type="match status" value="1"/>
</dbReference>
<dbReference type="AlphaFoldDB" id="A0A934SUH9"/>
<dbReference type="PANTHER" id="PTHR33121:SF76">
    <property type="entry name" value="SIGNALING PROTEIN"/>
    <property type="match status" value="1"/>
</dbReference>
<dbReference type="SUPFAM" id="SSF141868">
    <property type="entry name" value="EAL domain-like"/>
    <property type="match status" value="1"/>
</dbReference>
<dbReference type="InterPro" id="IPR001633">
    <property type="entry name" value="EAL_dom"/>
</dbReference>
<dbReference type="InterPro" id="IPR003018">
    <property type="entry name" value="GAF"/>
</dbReference>
<dbReference type="PANTHER" id="PTHR33121">
    <property type="entry name" value="CYCLIC DI-GMP PHOSPHODIESTERASE PDEF"/>
    <property type="match status" value="1"/>
</dbReference>
<dbReference type="SMART" id="SM00052">
    <property type="entry name" value="EAL"/>
    <property type="match status" value="1"/>
</dbReference>
<accession>A0A934SUH9</accession>
<reference evidence="2" key="1">
    <citation type="submission" date="2021-01" db="EMBL/GenBank/DDBJ databases">
        <title>Genome sequence of strain Noviherbaspirillum sp. DKR-6.</title>
        <authorList>
            <person name="Chaudhary D.K."/>
        </authorList>
    </citation>
    <scope>NUCLEOTIDE SEQUENCE</scope>
    <source>
        <strain evidence="2">DKR-6</strain>
    </source>
</reference>
<dbReference type="RefSeq" id="WP_200592173.1">
    <property type="nucleotide sequence ID" value="NZ_JAEPBG010000004.1"/>
</dbReference>
<dbReference type="Pfam" id="PF01590">
    <property type="entry name" value="GAF"/>
    <property type="match status" value="1"/>
</dbReference>
<dbReference type="Pfam" id="PF00563">
    <property type="entry name" value="EAL"/>
    <property type="match status" value="1"/>
</dbReference>
<protein>
    <submittedName>
        <fullName evidence="2">EAL domain-containing protein</fullName>
    </submittedName>
</protein>
<evidence type="ECO:0000313" key="3">
    <source>
        <dbReference type="Proteomes" id="UP000622890"/>
    </source>
</evidence>
<proteinExistence type="predicted"/>
<comment type="caution">
    <text evidence="2">The sequence shown here is derived from an EMBL/GenBank/DDBJ whole genome shotgun (WGS) entry which is preliminary data.</text>
</comment>
<dbReference type="InterPro" id="IPR050706">
    <property type="entry name" value="Cyclic-di-GMP_PDE-like"/>
</dbReference>
<dbReference type="InterPro" id="IPR029016">
    <property type="entry name" value="GAF-like_dom_sf"/>
</dbReference>
<dbReference type="PROSITE" id="PS50883">
    <property type="entry name" value="EAL"/>
    <property type="match status" value="1"/>
</dbReference>
<dbReference type="Proteomes" id="UP000622890">
    <property type="component" value="Unassembled WGS sequence"/>
</dbReference>
<name>A0A934SUH9_9BURK</name>
<dbReference type="EMBL" id="JAEPBG010000004">
    <property type="protein sequence ID" value="MBK4735411.1"/>
    <property type="molecule type" value="Genomic_DNA"/>
</dbReference>
<feature type="domain" description="EAL" evidence="1">
    <location>
        <begin position="172"/>
        <end position="414"/>
    </location>
</feature>
<dbReference type="SUPFAM" id="SSF55781">
    <property type="entry name" value="GAF domain-like"/>
    <property type="match status" value="1"/>
</dbReference>